<feature type="binding site" evidence="4">
    <location>
        <position position="297"/>
    </location>
    <ligand>
        <name>Zn(2+)</name>
        <dbReference type="ChEBI" id="CHEBI:29105"/>
    </ligand>
</feature>
<feature type="binding site" evidence="4">
    <location>
        <position position="89"/>
    </location>
    <ligand>
        <name>substrate</name>
    </ligand>
</feature>
<dbReference type="HAMAP" id="MF_01281">
    <property type="entry name" value="MTA_SAH_deamin"/>
    <property type="match status" value="1"/>
</dbReference>
<dbReference type="EMBL" id="VSIV01000044">
    <property type="protein sequence ID" value="TYB35361.1"/>
    <property type="molecule type" value="Genomic_DNA"/>
</dbReference>
<dbReference type="EC" id="3.5.4.28" evidence="4"/>
<dbReference type="Gene3D" id="3.20.20.140">
    <property type="entry name" value="Metal-dependent hydrolases"/>
    <property type="match status" value="1"/>
</dbReference>
<proteinExistence type="inferred from homology"/>
<dbReference type="SUPFAM" id="SSF51338">
    <property type="entry name" value="Composite domain of metallo-dependent hydrolases"/>
    <property type="match status" value="1"/>
</dbReference>
<evidence type="ECO:0000256" key="1">
    <source>
        <dbReference type="ARBA" id="ARBA00022723"/>
    </source>
</evidence>
<evidence type="ECO:0000313" key="7">
    <source>
        <dbReference type="Proteomes" id="UP000323337"/>
    </source>
</evidence>
<reference evidence="6 7" key="1">
    <citation type="submission" date="2019-08" db="EMBL/GenBank/DDBJ databases">
        <title>Genomic characterization of a novel candidate phylum (ARYD3) from a high temperature, high salinity tertiary oil reservoir in north central Oklahoma, USA.</title>
        <authorList>
            <person name="Youssef N.H."/>
            <person name="Yadav A."/>
            <person name="Elshahed M.S."/>
        </authorList>
    </citation>
    <scope>NUCLEOTIDE SEQUENCE [LARGE SCALE GENOMIC DNA]</scope>
    <source>
        <strain evidence="6">ARYD1</strain>
    </source>
</reference>
<comment type="catalytic activity">
    <reaction evidence="4">
        <text>S-methyl-5'-thioadenosine + H2O + H(+) = S-methyl-5'-thioinosine + NH4(+)</text>
        <dbReference type="Rhea" id="RHEA:25025"/>
        <dbReference type="ChEBI" id="CHEBI:15377"/>
        <dbReference type="ChEBI" id="CHEBI:15378"/>
        <dbReference type="ChEBI" id="CHEBI:17509"/>
        <dbReference type="ChEBI" id="CHEBI:28938"/>
        <dbReference type="ChEBI" id="CHEBI:48595"/>
        <dbReference type="EC" id="3.5.4.31"/>
    </reaction>
</comment>
<dbReference type="InterPro" id="IPR023512">
    <property type="entry name" value="Deaminase_MtaD/DadD"/>
</dbReference>
<comment type="caution">
    <text evidence="4">Lacks conserved residue(s) required for the propagation of feature annotation.</text>
</comment>
<evidence type="ECO:0000256" key="2">
    <source>
        <dbReference type="ARBA" id="ARBA00022801"/>
    </source>
</evidence>
<keyword evidence="1 4" id="KW-0479">Metal-binding</keyword>
<keyword evidence="2 4" id="KW-0378">Hydrolase</keyword>
<evidence type="ECO:0000313" key="6">
    <source>
        <dbReference type="EMBL" id="TYB35361.1"/>
    </source>
</evidence>
<evidence type="ECO:0000259" key="5">
    <source>
        <dbReference type="Pfam" id="PF01979"/>
    </source>
</evidence>
<dbReference type="InterPro" id="IPR006680">
    <property type="entry name" value="Amidohydro-rel"/>
</dbReference>
<dbReference type="InterPro" id="IPR011059">
    <property type="entry name" value="Metal-dep_hydrolase_composite"/>
</dbReference>
<dbReference type="Gene3D" id="2.30.40.10">
    <property type="entry name" value="Urease, subunit C, domain 1"/>
    <property type="match status" value="1"/>
</dbReference>
<organism evidence="6 7">
    <name type="scientific">Flexistipes sinusarabici</name>
    <dbReference type="NCBI Taxonomy" id="2352"/>
    <lineage>
        <taxon>Bacteria</taxon>
        <taxon>Pseudomonadati</taxon>
        <taxon>Deferribacterota</taxon>
        <taxon>Deferribacteres</taxon>
        <taxon>Deferribacterales</taxon>
        <taxon>Flexistipitaceae</taxon>
        <taxon>Flexistipes</taxon>
    </lineage>
</organism>
<dbReference type="GO" id="GO:0050270">
    <property type="term" value="F:S-adenosylhomocysteine deaminase activity"/>
    <property type="evidence" value="ECO:0007669"/>
    <property type="project" value="UniProtKB-UniRule"/>
</dbReference>
<protein>
    <recommendedName>
        <fullName evidence="4">5-methylthioadenosine/S-adenosylhomocysteine deaminase</fullName>
        <shortName evidence="4">MTA/SAH deaminase</shortName>
        <ecNumber evidence="4">3.5.4.28</ecNumber>
        <ecNumber evidence="4">3.5.4.31</ecNumber>
    </recommendedName>
</protein>
<feature type="binding site" evidence="4">
    <location>
        <position position="60"/>
    </location>
    <ligand>
        <name>Zn(2+)</name>
        <dbReference type="ChEBI" id="CHEBI:29105"/>
    </ligand>
</feature>
<dbReference type="PANTHER" id="PTHR43794:SF11">
    <property type="entry name" value="AMIDOHYDROLASE-RELATED DOMAIN-CONTAINING PROTEIN"/>
    <property type="match status" value="1"/>
</dbReference>
<comment type="cofactor">
    <cofactor evidence="4">
        <name>Zn(2+)</name>
        <dbReference type="ChEBI" id="CHEBI:29105"/>
    </cofactor>
    <text evidence="4">Binds 1 zinc ion per subunit.</text>
</comment>
<feature type="binding site" evidence="4">
    <location>
        <position position="182"/>
    </location>
    <ligand>
        <name>substrate</name>
    </ligand>
</feature>
<feature type="binding site" evidence="4">
    <location>
        <position position="297"/>
    </location>
    <ligand>
        <name>substrate</name>
    </ligand>
</feature>
<dbReference type="InterPro" id="IPR032466">
    <property type="entry name" value="Metal_Hydrolase"/>
</dbReference>
<comment type="caution">
    <text evidence="6">The sequence shown here is derived from an EMBL/GenBank/DDBJ whole genome shotgun (WGS) entry which is preliminary data.</text>
</comment>
<keyword evidence="3 4" id="KW-0862">Zinc</keyword>
<accession>A0A5D0MTF3</accession>
<dbReference type="RefSeq" id="WP_303700150.1">
    <property type="nucleotide sequence ID" value="NZ_VSIV01000044.1"/>
</dbReference>
<feature type="binding site" evidence="4">
    <location>
        <position position="62"/>
    </location>
    <ligand>
        <name>Zn(2+)</name>
        <dbReference type="ChEBI" id="CHEBI:29105"/>
    </ligand>
</feature>
<dbReference type="EC" id="3.5.4.31" evidence="4"/>
<feature type="binding site" evidence="4">
    <location>
        <position position="209"/>
    </location>
    <ligand>
        <name>Zn(2+)</name>
        <dbReference type="ChEBI" id="CHEBI:29105"/>
    </ligand>
</feature>
<dbReference type="CDD" id="cd01298">
    <property type="entry name" value="ATZ_TRZ_like"/>
    <property type="match status" value="1"/>
</dbReference>
<dbReference type="Proteomes" id="UP000323337">
    <property type="component" value="Unassembled WGS sequence"/>
</dbReference>
<sequence>MIKAYYADYIYYDAKVQTNKYLLVENEKIIGLKDKVENPDETQIKSFSNSVIFPGLINTHTHLPMVYFRGLADDLPLMDWLQKYIWPAEGKWLSDEFVYDATTHSVSEMIKSGTVCASDMYFYSKSIAKAIEDTHFKGVVGLGVLDFPTKFAQNADEYINKAGNFLTEFKDSRFITTALCPHAPYTVNPENYKKCIDFAERNDIMIHTHLAETEWEIEEIKSKYGKPPVQLFDEIGMFDTDAVFAHCTHLTDEEIELLGRKKVNVSHCPESNMKLASGFAPMSQLYDAGANITIGTDGAASNNDLNMLSEMSTTAKIHKALNRDAAVFDAESVLNMATGNAAKSLKLRNMGELKEGNCADFFVMNLDDINTLPVYNPVSHLIYSANPENITDLFINGRQLMENRKLTFIDEQAIKDKARYWQKKVVGSSWRDCLG</sequence>
<evidence type="ECO:0000256" key="3">
    <source>
        <dbReference type="ARBA" id="ARBA00022833"/>
    </source>
</evidence>
<dbReference type="InterPro" id="IPR050287">
    <property type="entry name" value="MTA/SAH_deaminase"/>
</dbReference>
<comment type="catalytic activity">
    <reaction evidence="4">
        <text>S-adenosyl-L-homocysteine + H2O + H(+) = S-inosyl-L-homocysteine + NH4(+)</text>
        <dbReference type="Rhea" id="RHEA:20716"/>
        <dbReference type="ChEBI" id="CHEBI:15377"/>
        <dbReference type="ChEBI" id="CHEBI:15378"/>
        <dbReference type="ChEBI" id="CHEBI:28938"/>
        <dbReference type="ChEBI" id="CHEBI:57856"/>
        <dbReference type="ChEBI" id="CHEBI:57985"/>
        <dbReference type="EC" id="3.5.4.28"/>
    </reaction>
</comment>
<dbReference type="GO" id="GO:0046872">
    <property type="term" value="F:metal ion binding"/>
    <property type="evidence" value="ECO:0007669"/>
    <property type="project" value="UniProtKB-KW"/>
</dbReference>
<comment type="function">
    <text evidence="4">Catalyzes the deamination of 5-methylthioadenosine and S-adenosyl-L-homocysteine into 5-methylthioinosine and S-inosyl-L-homocysteine, respectively. Is also able to deaminate adenosine.</text>
</comment>
<dbReference type="PANTHER" id="PTHR43794">
    <property type="entry name" value="AMINOHYDROLASE SSNA-RELATED"/>
    <property type="match status" value="1"/>
</dbReference>
<dbReference type="Pfam" id="PF01979">
    <property type="entry name" value="Amidohydro_1"/>
    <property type="match status" value="1"/>
</dbReference>
<dbReference type="GO" id="GO:0090614">
    <property type="term" value="F:5'-methylthioadenosine deaminase activity"/>
    <property type="evidence" value="ECO:0007669"/>
    <property type="project" value="UniProtKB-UniRule"/>
</dbReference>
<feature type="binding site" evidence="4">
    <location>
        <position position="212"/>
    </location>
    <ligand>
        <name>substrate</name>
    </ligand>
</feature>
<comment type="similarity">
    <text evidence="4">Belongs to the metallo-dependent hydrolases superfamily. MTA/SAH deaminase family.</text>
</comment>
<dbReference type="FunFam" id="3.20.20.140:FF:000014">
    <property type="entry name" value="5-methylthioadenosine/S-adenosylhomocysteine deaminase"/>
    <property type="match status" value="1"/>
</dbReference>
<evidence type="ECO:0000256" key="4">
    <source>
        <dbReference type="HAMAP-Rule" id="MF_01281"/>
    </source>
</evidence>
<dbReference type="SUPFAM" id="SSF51556">
    <property type="entry name" value="Metallo-dependent hydrolases"/>
    <property type="match status" value="1"/>
</dbReference>
<dbReference type="AlphaFoldDB" id="A0A5D0MTF3"/>
<feature type="domain" description="Amidohydrolase-related" evidence="5">
    <location>
        <begin position="51"/>
        <end position="399"/>
    </location>
</feature>
<name>A0A5D0MTF3_FLESI</name>
<gene>
    <name evidence="4" type="primary">mtaD</name>
    <name evidence="6" type="ORF">FXF49_01510</name>
</gene>